<proteinExistence type="predicted"/>
<protein>
    <recommendedName>
        <fullName evidence="1">Secretion system C-terminal sorting domain-containing protein</fullName>
    </recommendedName>
</protein>
<dbReference type="SUPFAM" id="SSF101908">
    <property type="entry name" value="Putative isomerase YbhE"/>
    <property type="match status" value="1"/>
</dbReference>
<dbReference type="EMBL" id="QNBE01000164">
    <property type="protein sequence ID" value="RKX68426.1"/>
    <property type="molecule type" value="Genomic_DNA"/>
</dbReference>
<name>A0A660SDZ0_UNCW3</name>
<dbReference type="SUPFAM" id="SSF50978">
    <property type="entry name" value="WD40 repeat-like"/>
    <property type="match status" value="1"/>
</dbReference>
<reference evidence="2 3" key="1">
    <citation type="submission" date="2018-06" db="EMBL/GenBank/DDBJ databases">
        <title>Extensive metabolic versatility and redundancy in microbially diverse, dynamic hydrothermal sediments.</title>
        <authorList>
            <person name="Dombrowski N."/>
            <person name="Teske A."/>
            <person name="Baker B.J."/>
        </authorList>
    </citation>
    <scope>NUCLEOTIDE SEQUENCE [LARGE SCALE GENOMIC DNA]</scope>
    <source>
        <strain evidence="2">B36_G15</strain>
    </source>
</reference>
<dbReference type="Pfam" id="PF08309">
    <property type="entry name" value="LVIVD"/>
    <property type="match status" value="7"/>
</dbReference>
<evidence type="ECO:0000313" key="2">
    <source>
        <dbReference type="EMBL" id="RKX68426.1"/>
    </source>
</evidence>
<organism evidence="2 3">
    <name type="scientific">candidate division WOR-3 bacterium</name>
    <dbReference type="NCBI Taxonomy" id="2052148"/>
    <lineage>
        <taxon>Bacteria</taxon>
        <taxon>Bacteria division WOR-3</taxon>
    </lineage>
</organism>
<comment type="caution">
    <text evidence="2">The sequence shown here is derived from an EMBL/GenBank/DDBJ whole genome shotgun (WGS) entry which is preliminary data.</text>
</comment>
<dbReference type="InterPro" id="IPR013211">
    <property type="entry name" value="LVIVD"/>
</dbReference>
<gene>
    <name evidence="2" type="ORF">DRP53_10795</name>
</gene>
<accession>A0A660SDZ0</accession>
<dbReference type="Proteomes" id="UP000268469">
    <property type="component" value="Unassembled WGS sequence"/>
</dbReference>
<dbReference type="Pfam" id="PF18962">
    <property type="entry name" value="Por_Secre_tail"/>
    <property type="match status" value="1"/>
</dbReference>
<dbReference type="AlphaFoldDB" id="A0A660SDZ0"/>
<dbReference type="NCBIfam" id="TIGR04183">
    <property type="entry name" value="Por_Secre_tail"/>
    <property type="match status" value="1"/>
</dbReference>
<sequence length="762" mass="83894">MIFGYNSIMKLILGLVVVSVILNASWKDLSLEERRDWVVRHFGKFEAERLERMNLLEDDWLFEGRQPESLNVRIVGRWPFGPTFEVTGDTLRNLVFQGSGSGVRILDISNMPNVNELSRIAAPYAGLIRGLAIKDTILVVLQGADGFSVYGITNAANPNELARIFIGQWLNDCVIQDSLLYIAGDDSLRIYNLKDPRNPVFVGGCAVAALGIYVQGSYAYLVYQNYLRIYDISNPANPVLVGTWPGGVDCRTVWVSDTVAYIGTYNDGLQIINVANVSSPFKITDYPCGDTRGLFMLESPIKFLYLPDHDDLRILDVSNPANPQLVDSIRTPGWAWDVWVTKEAGSGSYIFLGDHYEGLGIYDSNQPSNLQWLYQYGEADAAKYLAVSGNYAYLADHNGGLKIFDITDPSMIKEVGQWDTSIVNGTVTVDGVAIRGTIAFTRGWFGGVGGATLTSFDVSDPSNPNLLDTVKIKATDEANVVLSDTIAYVAATWVQAVDVSNPTQLETLGSCRAANYVSWGLFILDSLLYVAQVDSGLTICNFADPTAPYRLSSYVPGYAFWDVFVVDTLAYIAGGGTGLHILSITDPLSIYEINNHSVSGSACAVFVKDTLAYVGADYMTVLNVSNIHNIQTVGYYGVSSSYRGPLYVDSNFIYSANYSSGFTIFEYSSGPGVTEIASSKPKQSLRFQNPVTKQVLSIKGITSPLKVSIYSITGQKISYQEIRPERSSVSFNNLPSGVYFLLFERSGWREVKKVILFIKERR</sequence>
<dbReference type="InterPro" id="IPR026444">
    <property type="entry name" value="Secre_tail"/>
</dbReference>
<dbReference type="InterPro" id="IPR036322">
    <property type="entry name" value="WD40_repeat_dom_sf"/>
</dbReference>
<feature type="domain" description="Secretion system C-terminal sorting" evidence="1">
    <location>
        <begin position="689"/>
        <end position="755"/>
    </location>
</feature>
<evidence type="ECO:0000259" key="1">
    <source>
        <dbReference type="Pfam" id="PF18962"/>
    </source>
</evidence>
<evidence type="ECO:0000313" key="3">
    <source>
        <dbReference type="Proteomes" id="UP000268469"/>
    </source>
</evidence>